<dbReference type="STRING" id="370764.SAMN04489810_2014"/>
<proteinExistence type="predicted"/>
<protein>
    <submittedName>
        <fullName evidence="1">Transcriptional regulator, AbiEi antitoxin, Type IV TA system</fullName>
    </submittedName>
</protein>
<organism evidence="1 2">
    <name type="scientific">Microbacterium pygmaeum</name>
    <dbReference type="NCBI Taxonomy" id="370764"/>
    <lineage>
        <taxon>Bacteria</taxon>
        <taxon>Bacillati</taxon>
        <taxon>Actinomycetota</taxon>
        <taxon>Actinomycetes</taxon>
        <taxon>Micrococcales</taxon>
        <taxon>Microbacteriaceae</taxon>
        <taxon>Microbacterium</taxon>
    </lineage>
</organism>
<dbReference type="Proteomes" id="UP000199009">
    <property type="component" value="Chromosome I"/>
</dbReference>
<accession>A0A1G7ZC95</accession>
<gene>
    <name evidence="1" type="ORF">SAMN04489810_2014</name>
</gene>
<dbReference type="EMBL" id="LT629692">
    <property type="protein sequence ID" value="SDH06318.1"/>
    <property type="molecule type" value="Genomic_DNA"/>
</dbReference>
<name>A0A1G7ZC95_9MICO</name>
<dbReference type="AlphaFoldDB" id="A0A1G7ZC95"/>
<evidence type="ECO:0000313" key="2">
    <source>
        <dbReference type="Proteomes" id="UP000199009"/>
    </source>
</evidence>
<reference evidence="1 2" key="1">
    <citation type="submission" date="2016-10" db="EMBL/GenBank/DDBJ databases">
        <authorList>
            <person name="de Groot N.N."/>
        </authorList>
    </citation>
    <scope>NUCLEOTIDE SEQUENCE [LARGE SCALE GENOMIC DNA]</scope>
    <source>
        <strain evidence="1 2">DSM 23142</strain>
    </source>
</reference>
<sequence length="314" mass="35532">MVDDVRDGLPFFLTRDAPLLRRPYRRDAELHQVRRGVYLEAKVWAGMKPWERYAARVEALALMWDAPVFCLESAAVRLGVPLFGEPRDIHVVDSSGKSRRYGDVVVHATSDDLEVMTTGGVSTTSYVDTALALCRVLPPAFALAVADKALRSQTALNGTPTFGVMGRERADRRGLRQLDWIDARATATAESVGESVSRAVIEWLGFEAPELQVEFFHEGARDRSDFYFRRRRIVAESDGYGKYDAHDPESAKAHFVREKIREDRLRRHEGGFARWDWADTLRSSPLGDKLHAAGLTTVRPREFALLRTLRHNPR</sequence>
<keyword evidence="2" id="KW-1185">Reference proteome</keyword>
<dbReference type="RefSeq" id="WP_091489312.1">
    <property type="nucleotide sequence ID" value="NZ_LT629692.1"/>
</dbReference>
<evidence type="ECO:0000313" key="1">
    <source>
        <dbReference type="EMBL" id="SDH06318.1"/>
    </source>
</evidence>
<dbReference type="OrthoDB" id="5517693at2"/>